<name>A0AAD5L5F6_PYTIN</name>
<dbReference type="AlphaFoldDB" id="A0AAD5L5F6"/>
<evidence type="ECO:0000313" key="1">
    <source>
        <dbReference type="EMBL" id="KAJ0389000.1"/>
    </source>
</evidence>
<evidence type="ECO:0000313" key="2">
    <source>
        <dbReference type="Proteomes" id="UP001209570"/>
    </source>
</evidence>
<sequence>MDGAASPLSDLLEIQRLSPTMLRFRLRKVSYPYLAVNGFRLLCDTLVICYPDLLLDDLDPDRTSAWCFRTATLSASPAPRAADLA</sequence>
<dbReference type="EMBL" id="JAKCXM010005323">
    <property type="protein sequence ID" value="KAJ0389000.1"/>
    <property type="molecule type" value="Genomic_DNA"/>
</dbReference>
<accession>A0AAD5L5F6</accession>
<keyword evidence="2" id="KW-1185">Reference proteome</keyword>
<gene>
    <name evidence="1" type="ORF">P43SY_011106</name>
</gene>
<dbReference type="Proteomes" id="UP001209570">
    <property type="component" value="Unassembled WGS sequence"/>
</dbReference>
<proteinExistence type="predicted"/>
<protein>
    <submittedName>
        <fullName evidence="1">Uncharacterized protein</fullName>
    </submittedName>
</protein>
<organism evidence="1 2">
    <name type="scientific">Pythium insidiosum</name>
    <name type="common">Pythiosis disease agent</name>
    <dbReference type="NCBI Taxonomy" id="114742"/>
    <lineage>
        <taxon>Eukaryota</taxon>
        <taxon>Sar</taxon>
        <taxon>Stramenopiles</taxon>
        <taxon>Oomycota</taxon>
        <taxon>Peronosporomycetes</taxon>
        <taxon>Pythiales</taxon>
        <taxon>Pythiaceae</taxon>
        <taxon>Pythium</taxon>
    </lineage>
</organism>
<reference evidence="1" key="1">
    <citation type="submission" date="2021-12" db="EMBL/GenBank/DDBJ databases">
        <title>Prjna785345.</title>
        <authorList>
            <person name="Rujirawat T."/>
            <person name="Krajaejun T."/>
        </authorList>
    </citation>
    <scope>NUCLEOTIDE SEQUENCE</scope>
    <source>
        <strain evidence="1">Pi057C3</strain>
    </source>
</reference>
<comment type="caution">
    <text evidence="1">The sequence shown here is derived from an EMBL/GenBank/DDBJ whole genome shotgun (WGS) entry which is preliminary data.</text>
</comment>